<keyword evidence="1" id="KW-1133">Transmembrane helix</keyword>
<accession>A0A286USM3</accession>
<keyword evidence="1" id="KW-0812">Transmembrane</keyword>
<dbReference type="InParanoid" id="A0A286USM3"/>
<evidence type="ECO:0000313" key="2">
    <source>
        <dbReference type="EMBL" id="PAV22554.1"/>
    </source>
</evidence>
<protein>
    <submittedName>
        <fullName evidence="2">Uncharacterized protein</fullName>
    </submittedName>
</protein>
<name>A0A286USM3_9AGAM</name>
<feature type="transmembrane region" description="Helical" evidence="1">
    <location>
        <begin position="169"/>
        <end position="193"/>
    </location>
</feature>
<feature type="transmembrane region" description="Helical" evidence="1">
    <location>
        <begin position="85"/>
        <end position="105"/>
    </location>
</feature>
<feature type="transmembrane region" description="Helical" evidence="1">
    <location>
        <begin position="144"/>
        <end position="163"/>
    </location>
</feature>
<evidence type="ECO:0000256" key="1">
    <source>
        <dbReference type="SAM" id="Phobius"/>
    </source>
</evidence>
<feature type="transmembrane region" description="Helical" evidence="1">
    <location>
        <begin position="15"/>
        <end position="35"/>
    </location>
</feature>
<evidence type="ECO:0000313" key="3">
    <source>
        <dbReference type="Proteomes" id="UP000217199"/>
    </source>
</evidence>
<dbReference type="OrthoDB" id="3037019at2759"/>
<proteinExistence type="predicted"/>
<sequence length="246" mass="27208">MKSRNPAVNLRLIDWLVRPIVGFALLLLALCKVVGYWRALGLKKSDLFTTIMRDQAIYYIMLLICSGIKVANLGGVSDISSRSFYILYALGNPSLLSLYGSRMFLNLKEIGESKTKEGFCGAADARSSLHVPKFAEHDLASSKALFSIVIVEYVLIIRILALWQNNRILSFFLYLLLICEAAIRVVVTVMVMLSSELQFNFTVQGQAFVIALQTVAADTVYSRSALVGPDSLQSGRTLEIIGANEE</sequence>
<dbReference type="EMBL" id="NBII01000002">
    <property type="protein sequence ID" value="PAV22554.1"/>
    <property type="molecule type" value="Genomic_DNA"/>
</dbReference>
<keyword evidence="1" id="KW-0472">Membrane</keyword>
<organism evidence="2 3">
    <name type="scientific">Pyrrhoderma noxium</name>
    <dbReference type="NCBI Taxonomy" id="2282107"/>
    <lineage>
        <taxon>Eukaryota</taxon>
        <taxon>Fungi</taxon>
        <taxon>Dikarya</taxon>
        <taxon>Basidiomycota</taxon>
        <taxon>Agaricomycotina</taxon>
        <taxon>Agaricomycetes</taxon>
        <taxon>Hymenochaetales</taxon>
        <taxon>Hymenochaetaceae</taxon>
        <taxon>Pyrrhoderma</taxon>
    </lineage>
</organism>
<comment type="caution">
    <text evidence="2">The sequence shown here is derived from an EMBL/GenBank/DDBJ whole genome shotgun (WGS) entry which is preliminary data.</text>
</comment>
<feature type="transmembrane region" description="Helical" evidence="1">
    <location>
        <begin position="56"/>
        <end position="73"/>
    </location>
</feature>
<reference evidence="2 3" key="1">
    <citation type="journal article" date="2017" name="Mol. Ecol.">
        <title>Comparative and population genomic landscape of Phellinus noxius: A hypervariable fungus causing root rot in trees.</title>
        <authorList>
            <person name="Chung C.L."/>
            <person name="Lee T.J."/>
            <person name="Akiba M."/>
            <person name="Lee H.H."/>
            <person name="Kuo T.H."/>
            <person name="Liu D."/>
            <person name="Ke H.M."/>
            <person name="Yokoi T."/>
            <person name="Roa M.B."/>
            <person name="Lu M.J."/>
            <person name="Chang Y.Y."/>
            <person name="Ann P.J."/>
            <person name="Tsai J.N."/>
            <person name="Chen C.Y."/>
            <person name="Tzean S.S."/>
            <person name="Ota Y."/>
            <person name="Hattori T."/>
            <person name="Sahashi N."/>
            <person name="Liou R.F."/>
            <person name="Kikuchi T."/>
            <person name="Tsai I.J."/>
        </authorList>
    </citation>
    <scope>NUCLEOTIDE SEQUENCE [LARGE SCALE GENOMIC DNA]</scope>
    <source>
        <strain evidence="2 3">FFPRI411160</strain>
    </source>
</reference>
<dbReference type="Proteomes" id="UP000217199">
    <property type="component" value="Unassembled WGS sequence"/>
</dbReference>
<gene>
    <name evidence="2" type="ORF">PNOK_0251100</name>
</gene>
<dbReference type="AlphaFoldDB" id="A0A286USM3"/>
<keyword evidence="3" id="KW-1185">Reference proteome</keyword>